<name>A0A9W7WHL0_TRIRA</name>
<evidence type="ECO:0000256" key="5">
    <source>
        <dbReference type="SAM" id="Coils"/>
    </source>
</evidence>
<comment type="similarity">
    <text evidence="2">Belongs to the formin homology family. Cappuccino subfamily.</text>
</comment>
<dbReference type="PROSITE" id="PS51444">
    <property type="entry name" value="FH2"/>
    <property type="match status" value="1"/>
</dbReference>
<dbReference type="SUPFAM" id="SSF101447">
    <property type="entry name" value="Formin homology 2 domain (FH2 domain)"/>
    <property type="match status" value="1"/>
</dbReference>
<dbReference type="InterPro" id="IPR001265">
    <property type="entry name" value="Formin_Cappuccino_subfam"/>
</dbReference>
<feature type="compositionally biased region" description="Basic and acidic residues" evidence="6">
    <location>
        <begin position="656"/>
        <end position="683"/>
    </location>
</feature>
<evidence type="ECO:0000256" key="4">
    <source>
        <dbReference type="ARBA" id="ARBA00023242"/>
    </source>
</evidence>
<comment type="subcellular location">
    <subcellularLocation>
        <location evidence="1">Nucleus</location>
    </subcellularLocation>
</comment>
<evidence type="ECO:0000256" key="6">
    <source>
        <dbReference type="SAM" id="MobiDB-lite"/>
    </source>
</evidence>
<dbReference type="OrthoDB" id="427644at2759"/>
<dbReference type="GO" id="GO:0051015">
    <property type="term" value="F:actin filament binding"/>
    <property type="evidence" value="ECO:0007669"/>
    <property type="project" value="TreeGrafter"/>
</dbReference>
<dbReference type="SMART" id="SM00498">
    <property type="entry name" value="FH2"/>
    <property type="match status" value="1"/>
</dbReference>
<dbReference type="PRINTS" id="PR00828">
    <property type="entry name" value="FORMIN"/>
</dbReference>
<evidence type="ECO:0000256" key="1">
    <source>
        <dbReference type="ARBA" id="ARBA00004123"/>
    </source>
</evidence>
<evidence type="ECO:0000259" key="7">
    <source>
        <dbReference type="PROSITE" id="PS51444"/>
    </source>
</evidence>
<feature type="region of interest" description="Disordered" evidence="6">
    <location>
        <begin position="833"/>
        <end position="894"/>
    </location>
</feature>
<feature type="region of interest" description="Disordered" evidence="6">
    <location>
        <begin position="1"/>
        <end position="20"/>
    </location>
</feature>
<organism evidence="8 9">
    <name type="scientific">Triplophysa rosa</name>
    <name type="common">Cave loach</name>
    <dbReference type="NCBI Taxonomy" id="992332"/>
    <lineage>
        <taxon>Eukaryota</taxon>
        <taxon>Metazoa</taxon>
        <taxon>Chordata</taxon>
        <taxon>Craniata</taxon>
        <taxon>Vertebrata</taxon>
        <taxon>Euteleostomi</taxon>
        <taxon>Actinopterygii</taxon>
        <taxon>Neopterygii</taxon>
        <taxon>Teleostei</taxon>
        <taxon>Ostariophysi</taxon>
        <taxon>Cypriniformes</taxon>
        <taxon>Nemacheilidae</taxon>
        <taxon>Triplophysa</taxon>
    </lineage>
</organism>
<feature type="compositionally biased region" description="Pro residues" evidence="6">
    <location>
        <begin position="857"/>
        <end position="870"/>
    </location>
</feature>
<feature type="compositionally biased region" description="Polar residues" evidence="6">
    <location>
        <begin position="386"/>
        <end position="399"/>
    </location>
</feature>
<dbReference type="GO" id="GO:0045010">
    <property type="term" value="P:actin nucleation"/>
    <property type="evidence" value="ECO:0007669"/>
    <property type="project" value="InterPro"/>
</dbReference>
<dbReference type="PANTHER" id="PTHR45920">
    <property type="entry name" value="FORMIN HOMOLOGY 2 DOMAIN CONTAINING, ISOFORM I"/>
    <property type="match status" value="1"/>
</dbReference>
<evidence type="ECO:0000256" key="3">
    <source>
        <dbReference type="ARBA" id="ARBA00023054"/>
    </source>
</evidence>
<dbReference type="GO" id="GO:0005634">
    <property type="term" value="C:nucleus"/>
    <property type="evidence" value="ECO:0007669"/>
    <property type="project" value="UniProtKB-SubCell"/>
</dbReference>
<dbReference type="InterPro" id="IPR015425">
    <property type="entry name" value="FH2_Formin"/>
</dbReference>
<feature type="region of interest" description="Disordered" evidence="6">
    <location>
        <begin position="353"/>
        <end position="614"/>
    </location>
</feature>
<keyword evidence="3 5" id="KW-0175">Coiled coil</keyword>
<keyword evidence="9" id="KW-1185">Reference proteome</keyword>
<dbReference type="GO" id="GO:0005737">
    <property type="term" value="C:cytoplasm"/>
    <property type="evidence" value="ECO:0007669"/>
    <property type="project" value="TreeGrafter"/>
</dbReference>
<dbReference type="Pfam" id="PF02181">
    <property type="entry name" value="FH2"/>
    <property type="match status" value="1"/>
</dbReference>
<feature type="compositionally biased region" description="Basic and acidic residues" evidence="6">
    <location>
        <begin position="368"/>
        <end position="383"/>
    </location>
</feature>
<evidence type="ECO:0000313" key="8">
    <source>
        <dbReference type="EMBL" id="KAI7799876.1"/>
    </source>
</evidence>
<evidence type="ECO:0000256" key="2">
    <source>
        <dbReference type="ARBA" id="ARBA00005271"/>
    </source>
</evidence>
<dbReference type="EMBL" id="JAFHDT010000015">
    <property type="protein sequence ID" value="KAI7799876.1"/>
    <property type="molecule type" value="Genomic_DNA"/>
</dbReference>
<dbReference type="FunFam" id="1.20.58.2220:FF:000005">
    <property type="entry name" value="Formin 1"/>
    <property type="match status" value="1"/>
</dbReference>
<proteinExistence type="inferred from homology"/>
<feature type="region of interest" description="Disordered" evidence="6">
    <location>
        <begin position="656"/>
        <end position="699"/>
    </location>
</feature>
<gene>
    <name evidence="8" type="ORF">IRJ41_013734</name>
</gene>
<feature type="compositionally biased region" description="Basic and acidic residues" evidence="6">
    <location>
        <begin position="525"/>
        <end position="536"/>
    </location>
</feature>
<feature type="compositionally biased region" description="Basic and acidic residues" evidence="6">
    <location>
        <begin position="586"/>
        <end position="601"/>
    </location>
</feature>
<reference evidence="8" key="1">
    <citation type="submission" date="2021-02" db="EMBL/GenBank/DDBJ databases">
        <title>Comparative genomics reveals that relaxation of natural selection precedes convergent phenotypic evolution of cavefish.</title>
        <authorList>
            <person name="Peng Z."/>
        </authorList>
    </citation>
    <scope>NUCLEOTIDE SEQUENCE</scope>
    <source>
        <tissue evidence="8">Muscle</tissue>
    </source>
</reference>
<dbReference type="Proteomes" id="UP001059041">
    <property type="component" value="Linkage Group LG15"/>
</dbReference>
<feature type="compositionally biased region" description="Polar residues" evidence="6">
    <location>
        <begin position="556"/>
        <end position="565"/>
    </location>
</feature>
<dbReference type="Gene3D" id="1.20.58.2220">
    <property type="entry name" value="Formin, FH2 domain"/>
    <property type="match status" value="1"/>
</dbReference>
<feature type="domain" description="FH2" evidence="7">
    <location>
        <begin position="931"/>
        <end position="1344"/>
    </location>
</feature>
<protein>
    <submittedName>
        <fullName evidence="8">Formin-1</fullName>
    </submittedName>
</protein>
<accession>A0A9W7WHL0</accession>
<feature type="compositionally biased region" description="Polar residues" evidence="6">
    <location>
        <begin position="575"/>
        <end position="584"/>
    </location>
</feature>
<keyword evidence="4" id="KW-0539">Nucleus</keyword>
<dbReference type="InterPro" id="IPR042201">
    <property type="entry name" value="FH2_Formin_sf"/>
</dbReference>
<dbReference type="GO" id="GO:0030866">
    <property type="term" value="P:cortical actin cytoskeleton organization"/>
    <property type="evidence" value="ECO:0007669"/>
    <property type="project" value="TreeGrafter"/>
</dbReference>
<sequence>MDGDPMNSFFGKSTENFPHNKKHELQTLTEDSLSLTSFQSLTEKDSSLGDCSRWWDDFATPHSNDQIHKKTKDNLNSSNIPIYEMNTAPEKEKLDLDLTVAHQRDHYNKISGTSRANQDVTDGLADTLSKSLSEVLDSYSVSSLYKQMEDLAVGSADTKKVVFGDYTEGSVNMRDQEFVSASNDGNMCKYRISQDISDNNGYGLDSISSEFGTVQNDTTKSYLSQFSLSLKPPSYDNNDISMQSQQEASSIMSKMNGDENIADVAPDVIGTFDLNQHTTLDTLDKQASKNVDVHTTSTHCEDQDLIDHKVLSPNSPVNSRTVVITLTQVEDHSEESGIGGGKIQEKESFVEVHSSTPSQKTEIQNTRSDMRGSEFLKDSEIFDTKPQATSISKPGNSDSAPLEPVPSADQLEKEVMRDDVKGKRRMREEGWSIKMQDRTDKLVQTEEKIEDEKMEKIKNKETTQEKTMIEHADTSSVLESPDDSSPEKTTEPHLGSESNQSVLSPTAVKERPLHFSFLFPSMRGTKKEGHEEKETPDQPQSPDQSNKEVKGDFLEQITQFFNSSKGEGKRKKETTSSPPLSPVSQKPEERTEKRQTEEEKVISPSEETNKAPNAETALDAFKAFFTVKPVKKDTSLHIDMDAGKKKMNKDKEALRAFFDRSPIKSPDNKRTDCKSDVSEERTPRRLQTIWPPPKPKDKEEKIGLKYTEAEHQAALLQQKREFDEEKEKIEAELKLQLFRTHEEHEEVLSKLGATIASLQEKRCKDHHKDLRDVAVSTEDHIRPRVFRSVCIQTDSETFIKSDEVKGAQCTRLDSQHSVSKNADLSLTKSLNFTGKENMVTPPPPPPALLQLELDSKVPPPPPPPTPPGPCAPTISPLLAQPLDVPGSIPPPPPPPPDMMCLPPPPPVLHSVPLPPPGGAVFLSQVPDNTLRKQSVEPVCPMKPLYWTRIQIQENRNNMLWSSLVEPEIINTNEFAELFAKAASTTKRKPLSEAYEKKNKARKVIKLLDGKRSQAVGILISSLHLEMKDIQQAVLTLDNSVVDLDAIEALYENRAQPEELEKIKKHYETSDEEQVKLLDKPEQFLYELSQIPEFSSRVHCFIFQSKFTDAVAAIQYKAEIILRVCKHLPEEDGVREVMGLVLALGNYMNGGSRARGQADGFGLEILPKLKDVKSRDNRISLLDYVVSYYLHHFDKNAGTEKSVFPLPEPQDVFLASQVKFEDLSRDLRRLSRDLAVCEKDVLTVCTNSAQEHMHPFKEKMDCFIANAQKEVITMEHQVISARKSFGHLVEYLSIKPRSGDQEVLPGHVFTLWFEFCNDFKIRWKRENKTISKQRLREAKQSVRNITAEKNIETKRVHANGVKERLRMKEASLTSS</sequence>
<feature type="compositionally biased region" description="Basic and acidic residues" evidence="6">
    <location>
        <begin position="410"/>
        <end position="473"/>
    </location>
</feature>
<feature type="coiled-coil region" evidence="5">
    <location>
        <begin position="706"/>
        <end position="761"/>
    </location>
</feature>
<evidence type="ECO:0000313" key="9">
    <source>
        <dbReference type="Proteomes" id="UP001059041"/>
    </source>
</evidence>
<dbReference type="PANTHER" id="PTHR45920:SF7">
    <property type="entry name" value="FORMIN-G"/>
    <property type="match status" value="1"/>
</dbReference>
<dbReference type="GO" id="GO:0005884">
    <property type="term" value="C:actin filament"/>
    <property type="evidence" value="ECO:0007669"/>
    <property type="project" value="InterPro"/>
</dbReference>
<dbReference type="GO" id="GO:0008017">
    <property type="term" value="F:microtubule binding"/>
    <property type="evidence" value="ECO:0007669"/>
    <property type="project" value="InterPro"/>
</dbReference>
<feature type="compositionally biased region" description="Polar residues" evidence="6">
    <location>
        <begin position="353"/>
        <end position="367"/>
    </location>
</feature>
<comment type="caution">
    <text evidence="8">The sequence shown here is derived from an EMBL/GenBank/DDBJ whole genome shotgun (WGS) entry which is preliminary data.</text>
</comment>